<protein>
    <recommendedName>
        <fullName evidence="1">N-acetyltransferase domain-containing protein</fullName>
    </recommendedName>
</protein>
<dbReference type="SUPFAM" id="SSF55729">
    <property type="entry name" value="Acyl-CoA N-acyltransferases (Nat)"/>
    <property type="match status" value="1"/>
</dbReference>
<dbReference type="InterPro" id="IPR016181">
    <property type="entry name" value="Acyl_CoA_acyltransferase"/>
</dbReference>
<feature type="domain" description="N-acetyltransferase" evidence="1">
    <location>
        <begin position="19"/>
        <end position="153"/>
    </location>
</feature>
<evidence type="ECO:0000313" key="2">
    <source>
        <dbReference type="EMBL" id="MPM46327.1"/>
    </source>
</evidence>
<gene>
    <name evidence="2" type="ORF">SDC9_93025</name>
</gene>
<reference evidence="2" key="1">
    <citation type="submission" date="2019-08" db="EMBL/GenBank/DDBJ databases">
        <authorList>
            <person name="Kucharzyk K."/>
            <person name="Murdoch R.W."/>
            <person name="Higgins S."/>
            <person name="Loffler F."/>
        </authorList>
    </citation>
    <scope>NUCLEOTIDE SEQUENCE</scope>
</reference>
<comment type="caution">
    <text evidence="2">The sequence shown here is derived from an EMBL/GenBank/DDBJ whole genome shotgun (WGS) entry which is preliminary data.</text>
</comment>
<name>A0A644ZZW4_9ZZZZ</name>
<dbReference type="GO" id="GO:0016747">
    <property type="term" value="F:acyltransferase activity, transferring groups other than amino-acyl groups"/>
    <property type="evidence" value="ECO:0007669"/>
    <property type="project" value="InterPro"/>
</dbReference>
<accession>A0A644ZZW4</accession>
<organism evidence="2">
    <name type="scientific">bioreactor metagenome</name>
    <dbReference type="NCBI Taxonomy" id="1076179"/>
    <lineage>
        <taxon>unclassified sequences</taxon>
        <taxon>metagenomes</taxon>
        <taxon>ecological metagenomes</taxon>
    </lineage>
</organism>
<dbReference type="Pfam" id="PF00583">
    <property type="entry name" value="Acetyltransf_1"/>
    <property type="match status" value="1"/>
</dbReference>
<sequence>MKNTSMVVALDLSDSFLAEEVLIIQKAAYQVEAELIDYPGIPALFETKEALMSSKESFIGYYDGDQLNGVLAYELINDCLIINRLIVNPLSFRQGIGTQLLTYLDRHNPNHHAFRVSTGKLNEPALRLYQKCGFVIIKDFLINDVLWMTMLEKKGCDDNRI</sequence>
<dbReference type="EMBL" id="VSSQ01011232">
    <property type="protein sequence ID" value="MPM46327.1"/>
    <property type="molecule type" value="Genomic_DNA"/>
</dbReference>
<dbReference type="Gene3D" id="3.40.630.30">
    <property type="match status" value="1"/>
</dbReference>
<evidence type="ECO:0000259" key="1">
    <source>
        <dbReference type="PROSITE" id="PS51186"/>
    </source>
</evidence>
<dbReference type="PROSITE" id="PS51186">
    <property type="entry name" value="GNAT"/>
    <property type="match status" value="1"/>
</dbReference>
<dbReference type="InterPro" id="IPR000182">
    <property type="entry name" value="GNAT_dom"/>
</dbReference>
<dbReference type="AlphaFoldDB" id="A0A644ZZW4"/>
<proteinExistence type="predicted"/>